<evidence type="ECO:0000313" key="6">
    <source>
        <dbReference type="Proteomes" id="UP000501253"/>
    </source>
</evidence>
<sequence>MVKRLARRLKALADGTRLRILGLLSVRPCCVCELAAILEVSQPTVTRHLQKLADAGFVRAERRGFFQIYSLHPEDEEAAAFLSLVLGRLSASPEMEDLRERLRRLEVGPPFLREAGCGCPEEVEHEGA</sequence>
<keyword evidence="3" id="KW-0804">Transcription</keyword>
<dbReference type="SUPFAM" id="SSF46785">
    <property type="entry name" value="Winged helix' DNA-binding domain"/>
    <property type="match status" value="1"/>
</dbReference>
<dbReference type="CDD" id="cd00090">
    <property type="entry name" value="HTH_ARSR"/>
    <property type="match status" value="1"/>
</dbReference>
<dbReference type="InterPro" id="IPR036390">
    <property type="entry name" value="WH_DNA-bd_sf"/>
</dbReference>
<dbReference type="KEGG" id="tmai:FVE67_06780"/>
<evidence type="ECO:0000313" key="5">
    <source>
        <dbReference type="EMBL" id="QJA06517.1"/>
    </source>
</evidence>
<dbReference type="PANTHER" id="PTHR33154:SF18">
    <property type="entry name" value="ARSENICAL RESISTANCE OPERON REPRESSOR"/>
    <property type="match status" value="1"/>
</dbReference>
<evidence type="ECO:0000259" key="4">
    <source>
        <dbReference type="PROSITE" id="PS50987"/>
    </source>
</evidence>
<reference evidence="5 6" key="1">
    <citation type="submission" date="2019-08" db="EMBL/GenBank/DDBJ databases">
        <title>Complete genome sequence of Thermosulfurimonas marina SU872T, an anaerobic thermophilic chemolithoautotrophic bacterium isolated from a shallow marine hydrothermal vent.</title>
        <authorList>
            <person name="Allioux M."/>
            <person name="Jebbar M."/>
            <person name="Slobodkina G."/>
            <person name="Slobodkin A."/>
            <person name="Moalic Y."/>
            <person name="Frolova A."/>
            <person name="Shao Z."/>
            <person name="Alain K."/>
        </authorList>
    </citation>
    <scope>NUCLEOTIDE SEQUENCE [LARGE SCALE GENOMIC DNA]</scope>
    <source>
        <strain evidence="5 6">SU872</strain>
    </source>
</reference>
<protein>
    <submittedName>
        <fullName evidence="5">Metalloregulator ArsR/SmtB family transcription factor</fullName>
    </submittedName>
</protein>
<keyword evidence="1" id="KW-0805">Transcription regulation</keyword>
<dbReference type="Gene3D" id="1.10.10.10">
    <property type="entry name" value="Winged helix-like DNA-binding domain superfamily/Winged helix DNA-binding domain"/>
    <property type="match status" value="1"/>
</dbReference>
<dbReference type="NCBIfam" id="NF033788">
    <property type="entry name" value="HTH_metalloreg"/>
    <property type="match status" value="1"/>
</dbReference>
<evidence type="ECO:0000256" key="1">
    <source>
        <dbReference type="ARBA" id="ARBA00023015"/>
    </source>
</evidence>
<dbReference type="Pfam" id="PF01022">
    <property type="entry name" value="HTH_5"/>
    <property type="match status" value="1"/>
</dbReference>
<dbReference type="InterPro" id="IPR036388">
    <property type="entry name" value="WH-like_DNA-bd_sf"/>
</dbReference>
<dbReference type="EMBL" id="CP042909">
    <property type="protein sequence ID" value="QJA06517.1"/>
    <property type="molecule type" value="Genomic_DNA"/>
</dbReference>
<dbReference type="PRINTS" id="PR00778">
    <property type="entry name" value="HTHARSR"/>
</dbReference>
<gene>
    <name evidence="5" type="ORF">FVE67_06780</name>
</gene>
<dbReference type="InterPro" id="IPR051081">
    <property type="entry name" value="HTH_MetalResp_TranReg"/>
</dbReference>
<dbReference type="Proteomes" id="UP000501253">
    <property type="component" value="Chromosome"/>
</dbReference>
<dbReference type="GO" id="GO:0003700">
    <property type="term" value="F:DNA-binding transcription factor activity"/>
    <property type="evidence" value="ECO:0007669"/>
    <property type="project" value="InterPro"/>
</dbReference>
<keyword evidence="2" id="KW-0238">DNA-binding</keyword>
<dbReference type="GO" id="GO:0003677">
    <property type="term" value="F:DNA binding"/>
    <property type="evidence" value="ECO:0007669"/>
    <property type="project" value="UniProtKB-KW"/>
</dbReference>
<name>A0A6H1WTI0_9BACT</name>
<accession>A0A6H1WTI0</accession>
<dbReference type="PROSITE" id="PS50987">
    <property type="entry name" value="HTH_ARSR_2"/>
    <property type="match status" value="1"/>
</dbReference>
<dbReference type="InterPro" id="IPR011991">
    <property type="entry name" value="ArsR-like_HTH"/>
</dbReference>
<evidence type="ECO:0000256" key="3">
    <source>
        <dbReference type="ARBA" id="ARBA00023163"/>
    </source>
</evidence>
<dbReference type="AlphaFoldDB" id="A0A6H1WTI0"/>
<feature type="domain" description="HTH arsR-type" evidence="4">
    <location>
        <begin position="1"/>
        <end position="93"/>
    </location>
</feature>
<proteinExistence type="predicted"/>
<organism evidence="5 6">
    <name type="scientific">Thermosulfurimonas marina</name>
    <dbReference type="NCBI Taxonomy" id="2047767"/>
    <lineage>
        <taxon>Bacteria</taxon>
        <taxon>Pseudomonadati</taxon>
        <taxon>Thermodesulfobacteriota</taxon>
        <taxon>Thermodesulfobacteria</taxon>
        <taxon>Thermodesulfobacteriales</taxon>
        <taxon>Thermodesulfobacteriaceae</taxon>
        <taxon>Thermosulfurimonas</taxon>
    </lineage>
</organism>
<dbReference type="SMART" id="SM00418">
    <property type="entry name" value="HTH_ARSR"/>
    <property type="match status" value="1"/>
</dbReference>
<keyword evidence="6" id="KW-1185">Reference proteome</keyword>
<dbReference type="PANTHER" id="PTHR33154">
    <property type="entry name" value="TRANSCRIPTIONAL REGULATOR, ARSR FAMILY"/>
    <property type="match status" value="1"/>
</dbReference>
<dbReference type="InterPro" id="IPR001845">
    <property type="entry name" value="HTH_ArsR_DNA-bd_dom"/>
</dbReference>
<evidence type="ECO:0000256" key="2">
    <source>
        <dbReference type="ARBA" id="ARBA00023125"/>
    </source>
</evidence>